<dbReference type="KEGG" id="acel:acsn021_09590"/>
<evidence type="ECO:0000259" key="1">
    <source>
        <dbReference type="Pfam" id="PF00535"/>
    </source>
</evidence>
<feature type="domain" description="Glycosyltransferase 2-like" evidence="1">
    <location>
        <begin position="26"/>
        <end position="155"/>
    </location>
</feature>
<dbReference type="PANTHER" id="PTHR48090">
    <property type="entry name" value="UNDECAPRENYL-PHOSPHATE 4-DEOXY-4-FORMAMIDO-L-ARABINOSE TRANSFERASE-RELATED"/>
    <property type="match status" value="1"/>
</dbReference>
<dbReference type="Gene3D" id="3.90.550.10">
    <property type="entry name" value="Spore Coat Polysaccharide Biosynthesis Protein SpsA, Chain A"/>
    <property type="match status" value="1"/>
</dbReference>
<dbReference type="RefSeq" id="WP_184090507.1">
    <property type="nucleotide sequence ID" value="NZ_AP023367.1"/>
</dbReference>
<evidence type="ECO:0000313" key="2">
    <source>
        <dbReference type="EMBL" id="BCJ93390.1"/>
    </source>
</evidence>
<protein>
    <recommendedName>
        <fullName evidence="1">Glycosyltransferase 2-like domain-containing protein</fullName>
    </recommendedName>
</protein>
<dbReference type="PANTHER" id="PTHR48090:SF7">
    <property type="entry name" value="RFBJ PROTEIN"/>
    <property type="match status" value="1"/>
</dbReference>
<dbReference type="EMBL" id="AP023367">
    <property type="protein sequence ID" value="BCJ93390.1"/>
    <property type="molecule type" value="Genomic_DNA"/>
</dbReference>
<dbReference type="Proteomes" id="UP000515561">
    <property type="component" value="Chromosome"/>
</dbReference>
<dbReference type="InterPro" id="IPR050256">
    <property type="entry name" value="Glycosyltransferase_2"/>
</dbReference>
<proteinExistence type="predicted"/>
<name>A0A6S6R252_9FIRM</name>
<gene>
    <name evidence="2" type="ORF">acsn021_09590</name>
</gene>
<dbReference type="SUPFAM" id="SSF53448">
    <property type="entry name" value="Nucleotide-diphospho-sugar transferases"/>
    <property type="match status" value="1"/>
</dbReference>
<evidence type="ECO:0000313" key="3">
    <source>
        <dbReference type="Proteomes" id="UP000515561"/>
    </source>
</evidence>
<sequence>MTVGLCLITWNEMTGCKNDIPQIDKTKFDQVYCIDGGSTDGTVEYLESQGIKVYKQTKKGLNQACIDGVNYCTCDAFVFYHPKGTIPVEDIYKFRELFEEGYDFVVGSRMMKDSYNEEDSKLIRPRKWFVLGMGLLAKILFKREGNTIWDTLHGFRGMTVKTFKMLKISNFDPSIDIEMVCRSYKYKVKRIEFPTQERPRLAGETHFKAFQTGKKLLKYIWWEMRRKG</sequence>
<dbReference type="InterPro" id="IPR001173">
    <property type="entry name" value="Glyco_trans_2-like"/>
</dbReference>
<dbReference type="InterPro" id="IPR029044">
    <property type="entry name" value="Nucleotide-diphossugar_trans"/>
</dbReference>
<keyword evidence="3" id="KW-1185">Reference proteome</keyword>
<organism evidence="2 3">
    <name type="scientific">Anaerocolumna cellulosilytica</name>
    <dbReference type="NCBI Taxonomy" id="433286"/>
    <lineage>
        <taxon>Bacteria</taxon>
        <taxon>Bacillati</taxon>
        <taxon>Bacillota</taxon>
        <taxon>Clostridia</taxon>
        <taxon>Lachnospirales</taxon>
        <taxon>Lachnospiraceae</taxon>
        <taxon>Anaerocolumna</taxon>
    </lineage>
</organism>
<reference evidence="2 3" key="1">
    <citation type="journal article" date="2016" name="Int. J. Syst. Evol. Microbiol.">
        <title>Descriptions of Anaerotaenia torta gen. nov., sp. nov. and Anaerocolumna cellulosilytica gen. nov., sp. nov. isolated from a methanogenic reactor of cattle waste.</title>
        <authorList>
            <person name="Uek A."/>
            <person name="Ohtaki Y."/>
            <person name="Kaku N."/>
            <person name="Ueki K."/>
        </authorList>
    </citation>
    <scope>NUCLEOTIDE SEQUENCE [LARGE SCALE GENOMIC DNA]</scope>
    <source>
        <strain evidence="2 3">SN021</strain>
    </source>
</reference>
<accession>A0A6S6R252</accession>
<dbReference type="Pfam" id="PF00535">
    <property type="entry name" value="Glycos_transf_2"/>
    <property type="match status" value="1"/>
</dbReference>
<dbReference type="AlphaFoldDB" id="A0A6S6R252"/>